<dbReference type="VEuPathDB" id="FungiDB:P175DRAFT_0505110"/>
<accession>A0A2T5LM43</accession>
<dbReference type="AlphaFoldDB" id="A0A2T5LM43"/>
<sequence length="62" mass="7394">MWARIFLPSLTSTMHQTPNYFVFFIFTIIGVYQKENGYLFGVDEFRRNFTLERGKKTLLDPP</sequence>
<evidence type="ECO:0000313" key="2">
    <source>
        <dbReference type="EMBL" id="PTU17347.1"/>
    </source>
</evidence>
<dbReference type="Proteomes" id="UP000244073">
    <property type="component" value="Unassembled WGS sequence"/>
</dbReference>
<keyword evidence="1" id="KW-0812">Transmembrane</keyword>
<evidence type="ECO:0000256" key="1">
    <source>
        <dbReference type="SAM" id="Phobius"/>
    </source>
</evidence>
<keyword evidence="1" id="KW-0472">Membrane</keyword>
<gene>
    <name evidence="2" type="ORF">P175DRAFT_0505110</name>
</gene>
<comment type="caution">
    <text evidence="2">The sequence shown here is derived from an EMBL/GenBank/DDBJ whole genome shotgun (WGS) entry which is preliminary data.</text>
</comment>
<dbReference type="EMBL" id="MSFN02000011">
    <property type="protein sequence ID" value="PTU17347.1"/>
    <property type="molecule type" value="Genomic_DNA"/>
</dbReference>
<evidence type="ECO:0000313" key="3">
    <source>
        <dbReference type="Proteomes" id="UP000244073"/>
    </source>
</evidence>
<organism evidence="2 3">
    <name type="scientific">Aspergillus ochraceoroseus IBT 24754</name>
    <dbReference type="NCBI Taxonomy" id="1392256"/>
    <lineage>
        <taxon>Eukaryota</taxon>
        <taxon>Fungi</taxon>
        <taxon>Dikarya</taxon>
        <taxon>Ascomycota</taxon>
        <taxon>Pezizomycotina</taxon>
        <taxon>Eurotiomycetes</taxon>
        <taxon>Eurotiomycetidae</taxon>
        <taxon>Eurotiales</taxon>
        <taxon>Aspergillaceae</taxon>
        <taxon>Aspergillus</taxon>
        <taxon>Aspergillus subgen. Nidulantes</taxon>
    </lineage>
</organism>
<dbReference type="RefSeq" id="XP_040748739.1">
    <property type="nucleotide sequence ID" value="XM_040898020.1"/>
</dbReference>
<feature type="transmembrane region" description="Helical" evidence="1">
    <location>
        <begin position="20"/>
        <end position="40"/>
    </location>
</feature>
<protein>
    <submittedName>
        <fullName evidence="2">Uncharacterized protein</fullName>
    </submittedName>
</protein>
<name>A0A2T5LM43_9EURO</name>
<reference evidence="2 3" key="1">
    <citation type="journal article" date="2018" name="Proc. Natl. Acad. Sci. U.S.A.">
        <title>Linking secondary metabolites to gene clusters through genome sequencing of six diverse Aspergillus species.</title>
        <authorList>
            <person name="Kaerboelling I."/>
            <person name="Vesth T.C."/>
            <person name="Frisvad J.C."/>
            <person name="Nybo J.L."/>
            <person name="Theobald S."/>
            <person name="Kuo A."/>
            <person name="Bowyer P."/>
            <person name="Matsuda Y."/>
            <person name="Mondo S."/>
            <person name="Lyhne E.K."/>
            <person name="Kogle M.E."/>
            <person name="Clum A."/>
            <person name="Lipzen A."/>
            <person name="Salamov A."/>
            <person name="Ngan C.Y."/>
            <person name="Daum C."/>
            <person name="Chiniquy J."/>
            <person name="Barry K."/>
            <person name="LaButti K."/>
            <person name="Haridas S."/>
            <person name="Simmons B.A."/>
            <person name="Magnuson J.K."/>
            <person name="Mortensen U.H."/>
            <person name="Larsen T.O."/>
            <person name="Grigoriev I.V."/>
            <person name="Baker S.E."/>
            <person name="Andersen M.R."/>
        </authorList>
    </citation>
    <scope>NUCLEOTIDE SEQUENCE [LARGE SCALE GENOMIC DNA]</scope>
    <source>
        <strain evidence="2 3">IBT 24754</strain>
    </source>
</reference>
<proteinExistence type="predicted"/>
<keyword evidence="1" id="KW-1133">Transmembrane helix</keyword>
<dbReference type="GeneID" id="63814902"/>